<comment type="caution">
    <text evidence="2">The sequence shown here is derived from an EMBL/GenBank/DDBJ whole genome shotgun (WGS) entry which is preliminary data.</text>
</comment>
<reference evidence="3" key="1">
    <citation type="journal article" date="2019" name="Int. J. Syst. Evol. Microbiol.">
        <title>The Global Catalogue of Microorganisms (GCM) 10K type strain sequencing project: providing services to taxonomists for standard genome sequencing and annotation.</title>
        <authorList>
            <consortium name="The Broad Institute Genomics Platform"/>
            <consortium name="The Broad Institute Genome Sequencing Center for Infectious Disease"/>
            <person name="Wu L."/>
            <person name="Ma J."/>
        </authorList>
    </citation>
    <scope>NUCLEOTIDE SEQUENCE [LARGE SCALE GENOMIC DNA]</scope>
    <source>
        <strain evidence="3">CGMCC 1.16455</strain>
    </source>
</reference>
<organism evidence="2 3">
    <name type="scientific">Brachybacterium tyrofermentans</name>
    <dbReference type="NCBI Taxonomy" id="47848"/>
    <lineage>
        <taxon>Bacteria</taxon>
        <taxon>Bacillati</taxon>
        <taxon>Actinomycetota</taxon>
        <taxon>Actinomycetes</taxon>
        <taxon>Micrococcales</taxon>
        <taxon>Dermabacteraceae</taxon>
        <taxon>Brachybacterium</taxon>
    </lineage>
</organism>
<keyword evidence="3" id="KW-1185">Reference proteome</keyword>
<keyword evidence="1" id="KW-0812">Transmembrane</keyword>
<keyword evidence="1" id="KW-0472">Membrane</keyword>
<protein>
    <submittedName>
        <fullName evidence="2">Uncharacterized protein</fullName>
    </submittedName>
</protein>
<dbReference type="Proteomes" id="UP001595937">
    <property type="component" value="Unassembled WGS sequence"/>
</dbReference>
<evidence type="ECO:0000256" key="1">
    <source>
        <dbReference type="SAM" id="Phobius"/>
    </source>
</evidence>
<evidence type="ECO:0000313" key="2">
    <source>
        <dbReference type="EMBL" id="MFC5298675.1"/>
    </source>
</evidence>
<feature type="transmembrane region" description="Helical" evidence="1">
    <location>
        <begin position="43"/>
        <end position="60"/>
    </location>
</feature>
<dbReference type="EMBL" id="JBHSLN010000079">
    <property type="protein sequence ID" value="MFC5298675.1"/>
    <property type="molecule type" value="Genomic_DNA"/>
</dbReference>
<sequence length="176" mass="19475">MTRPRPQLPQSPMTRLLVRLAIGVLIALAIVGLLSLLGMRIPLPLPVAVGLAIGAIWWMAQSGATRDDPLHAPELDLDADYALPHARDMRVRRLEDLIHGAQPNRRMTARGLARTLGDIADERAQDPAAPPLSEKLTRLIADSRHTDAESHPVGPIDRRALHRYLRELATGEERDR</sequence>
<dbReference type="GeneID" id="303298887"/>
<proteinExistence type="predicted"/>
<dbReference type="RefSeq" id="WP_226851022.1">
    <property type="nucleotide sequence ID" value="NZ_BAAAIR010000049.1"/>
</dbReference>
<evidence type="ECO:0000313" key="3">
    <source>
        <dbReference type="Proteomes" id="UP001595937"/>
    </source>
</evidence>
<gene>
    <name evidence="2" type="ORF">ACFPK8_14265</name>
</gene>
<keyword evidence="1" id="KW-1133">Transmembrane helix</keyword>
<accession>A0ABW0FJU9</accession>
<name>A0ABW0FJU9_9MICO</name>
<feature type="transmembrane region" description="Helical" evidence="1">
    <location>
        <begin position="16"/>
        <end position="37"/>
    </location>
</feature>